<proteinExistence type="predicted"/>
<gene>
    <name evidence="1" type="ORF">N3K66_009008</name>
</gene>
<evidence type="ECO:0000313" key="2">
    <source>
        <dbReference type="Proteomes" id="UP001163324"/>
    </source>
</evidence>
<organism evidence="1 2">
    <name type="scientific">Trichothecium roseum</name>
    <dbReference type="NCBI Taxonomy" id="47278"/>
    <lineage>
        <taxon>Eukaryota</taxon>
        <taxon>Fungi</taxon>
        <taxon>Dikarya</taxon>
        <taxon>Ascomycota</taxon>
        <taxon>Pezizomycotina</taxon>
        <taxon>Sordariomycetes</taxon>
        <taxon>Hypocreomycetidae</taxon>
        <taxon>Hypocreales</taxon>
        <taxon>Hypocreales incertae sedis</taxon>
        <taxon>Trichothecium</taxon>
    </lineage>
</organism>
<dbReference type="Proteomes" id="UP001163324">
    <property type="component" value="Chromosome 10"/>
</dbReference>
<protein>
    <submittedName>
        <fullName evidence="1">Uncharacterized protein</fullName>
    </submittedName>
</protein>
<name>A0ACC0UQ43_9HYPO</name>
<comment type="caution">
    <text evidence="1">The sequence shown here is derived from an EMBL/GenBank/DDBJ whole genome shotgun (WGS) entry which is preliminary data.</text>
</comment>
<sequence>MGIFKSTKSRKRQPPIVPTDKIVPLGWFDDTLFTGNAVFQTAFLFDDVLDASKLRDSMERLINRDGWQKLGSRLRRNPITSDLDLHIPAEFSSHRPAIRFHHLTHDMSRLDHPIAANLPRPTLEPAVMSSPHDFEELWKVKGVPKKVKDYLVGDEPILTLIVVSFDDATIVCLTWPHFLCDAVGLGIILESWSLELQRRGDEIPRPIGIDYDPLAEVGKRTTEPHTLDDSRLSTVGFFVWSLRHLPELLLKSQQQNRTVCVPAAYMRKIKEQALSEAPADLFDGTDKPRLTDGDVLSAWWAQVNSAYLGKKRPGRLVSLINGLGWRFTDGVLPDEGPYLGNAVGMCVTTMTSAELAGDPMGEVAARVRRGIADSRRTEQVEAYAALWRQVPARMNPIFGSKTMHLVTVSNWSRARILDLDLSAAVVANVRDSRFVRSGSGRPSYTQSCFSGIVFPNFAIVHGKDTQGNYWISNVTTGKHWKSIKDAIEAKARNSPV</sequence>
<evidence type="ECO:0000313" key="1">
    <source>
        <dbReference type="EMBL" id="KAI9896108.1"/>
    </source>
</evidence>
<dbReference type="EMBL" id="CM047949">
    <property type="protein sequence ID" value="KAI9896108.1"/>
    <property type="molecule type" value="Genomic_DNA"/>
</dbReference>
<keyword evidence="2" id="KW-1185">Reference proteome</keyword>
<reference evidence="1" key="1">
    <citation type="submission" date="2022-10" db="EMBL/GenBank/DDBJ databases">
        <title>Complete Genome of Trichothecium roseum strain YXFP-22015, a Plant Pathogen Isolated from Citrus.</title>
        <authorList>
            <person name="Wang Y."/>
            <person name="Zhu L."/>
        </authorList>
    </citation>
    <scope>NUCLEOTIDE SEQUENCE</scope>
    <source>
        <strain evidence="1">YXFP-22015</strain>
    </source>
</reference>
<accession>A0ACC0UQ43</accession>